<sequence length="310" mass="34182">MTLIKNNSEIEENIVNICHCDYKYFLNKRNVVGLGLGYKVKNGFHTNQLCVQVLVSRKFPENEININDKIPSMYKGIPTDVKETGYFRACSFRRKKRPVLGGYSASGYFNNEISGTAGCLVTDGVNKFVLGTNHVFANLNMFITGTSIIQPAYEYGGRSPSCKFATLYKFIPLRFIKGRELPTNLTDCALGLLTKPNIMSDKIALIGKITCVKNPKLGKHVKKVGATTELTEGTITNTNATVVISYENNELAVFKDQIITSAMGAEGDSGSILVDDNNCALGLLFSTSEEDTVYNRLTTVLDQLDVRLPD</sequence>
<dbReference type="SUPFAM" id="SSF50494">
    <property type="entry name" value="Trypsin-like serine proteases"/>
    <property type="match status" value="1"/>
</dbReference>
<dbReference type="EMBL" id="SXDK01000022">
    <property type="protein sequence ID" value="NFU60826.1"/>
    <property type="molecule type" value="Genomic_DNA"/>
</dbReference>
<dbReference type="InterPro" id="IPR009003">
    <property type="entry name" value="Peptidase_S1_PA"/>
</dbReference>
<dbReference type="AlphaFoldDB" id="A0A9Q4XXT3"/>
<accession>A0A9Q4XXT3</accession>
<evidence type="ECO:0008006" key="3">
    <source>
        <dbReference type="Google" id="ProtNLM"/>
    </source>
</evidence>
<proteinExistence type="predicted"/>
<evidence type="ECO:0000313" key="1">
    <source>
        <dbReference type="EMBL" id="NFU60826.1"/>
    </source>
</evidence>
<dbReference type="Gene3D" id="2.40.10.10">
    <property type="entry name" value="Trypsin-like serine proteases"/>
    <property type="match status" value="1"/>
</dbReference>
<dbReference type="InterPro" id="IPR043504">
    <property type="entry name" value="Peptidase_S1_PA_chymotrypsin"/>
</dbReference>
<organism evidence="1 2">
    <name type="scientific">Clostridium botulinum</name>
    <dbReference type="NCBI Taxonomy" id="1491"/>
    <lineage>
        <taxon>Bacteria</taxon>
        <taxon>Bacillati</taxon>
        <taxon>Bacillota</taxon>
        <taxon>Clostridia</taxon>
        <taxon>Eubacteriales</taxon>
        <taxon>Clostridiaceae</taxon>
        <taxon>Clostridium</taxon>
    </lineage>
</organism>
<protein>
    <recommendedName>
        <fullName evidence="3">Peptidase S1 domain-containing protein</fullName>
    </recommendedName>
</protein>
<reference evidence="1" key="1">
    <citation type="submission" date="2019-04" db="EMBL/GenBank/DDBJ databases">
        <title>Genome sequencing of Clostridium botulinum Groups I-IV and Clostridium butyricum.</title>
        <authorList>
            <person name="Brunt J."/>
            <person name="Van Vliet A.H.M."/>
            <person name="Stringer S.C."/>
            <person name="Carter A.T."/>
            <person name="Peck M.W."/>
        </authorList>
    </citation>
    <scope>NUCLEOTIDE SEQUENCE</scope>
    <source>
        <strain evidence="1">7221C</strain>
    </source>
</reference>
<dbReference type="Proteomes" id="UP000785180">
    <property type="component" value="Unassembled WGS sequence"/>
</dbReference>
<comment type="caution">
    <text evidence="1">The sequence shown here is derived from an EMBL/GenBank/DDBJ whole genome shotgun (WGS) entry which is preliminary data.</text>
</comment>
<gene>
    <name evidence="1" type="ORF">FDF67_11650</name>
</gene>
<evidence type="ECO:0000313" key="2">
    <source>
        <dbReference type="Proteomes" id="UP000785180"/>
    </source>
</evidence>
<name>A0A9Q4XXT3_CLOBO</name>
<dbReference type="RefSeq" id="WP_198091467.1">
    <property type="nucleotide sequence ID" value="NZ_CP063820.1"/>
</dbReference>